<dbReference type="AlphaFoldDB" id="A0A829R6L1"/>
<dbReference type="EMBL" id="AODG01000008">
    <property type="protein sequence ID" value="EUJ28338.1"/>
    <property type="molecule type" value="Genomic_DNA"/>
</dbReference>
<dbReference type="InterPro" id="IPR003593">
    <property type="entry name" value="AAA+_ATPase"/>
</dbReference>
<dbReference type="PANTHER" id="PTHR42781">
    <property type="entry name" value="SPERMIDINE/PUTRESCINE IMPORT ATP-BINDING PROTEIN POTA"/>
    <property type="match status" value="1"/>
</dbReference>
<name>A0A829R6L1_LISGR</name>
<evidence type="ECO:0000259" key="4">
    <source>
        <dbReference type="PROSITE" id="PS50893"/>
    </source>
</evidence>
<evidence type="ECO:0000256" key="3">
    <source>
        <dbReference type="ARBA" id="ARBA00022840"/>
    </source>
</evidence>
<dbReference type="GO" id="GO:0016887">
    <property type="term" value="F:ATP hydrolysis activity"/>
    <property type="evidence" value="ECO:0007669"/>
    <property type="project" value="InterPro"/>
</dbReference>
<feature type="domain" description="ABC transporter" evidence="4">
    <location>
        <begin position="2"/>
        <end position="212"/>
    </location>
</feature>
<dbReference type="PANTHER" id="PTHR42781:SF9">
    <property type="entry name" value="AMINO ACID ABC TRANSPORTER, ATP-BINDING PROTEIN-RELATED"/>
    <property type="match status" value="1"/>
</dbReference>
<dbReference type="InterPro" id="IPR050093">
    <property type="entry name" value="ABC_SmlMolc_Importer"/>
</dbReference>
<gene>
    <name evidence="5" type="ORF">LMUR_07249</name>
</gene>
<proteinExistence type="predicted"/>
<keyword evidence="2" id="KW-0547">Nucleotide-binding</keyword>
<dbReference type="SUPFAM" id="SSF52540">
    <property type="entry name" value="P-loop containing nucleoside triphosphate hydrolases"/>
    <property type="match status" value="1"/>
</dbReference>
<keyword evidence="3 5" id="KW-0067">ATP-binding</keyword>
<dbReference type="GO" id="GO:0005524">
    <property type="term" value="F:ATP binding"/>
    <property type="evidence" value="ECO:0007669"/>
    <property type="project" value="UniProtKB-KW"/>
</dbReference>
<organism evidence="5 6">
    <name type="scientific">Listeria grayi FSL F6-1183</name>
    <dbReference type="NCBI Taxonomy" id="1265827"/>
    <lineage>
        <taxon>Bacteria</taxon>
        <taxon>Bacillati</taxon>
        <taxon>Bacillota</taxon>
        <taxon>Bacilli</taxon>
        <taxon>Bacillales</taxon>
        <taxon>Listeriaceae</taxon>
        <taxon>Listeria</taxon>
    </lineage>
</organism>
<dbReference type="Proteomes" id="UP000019251">
    <property type="component" value="Unassembled WGS sequence"/>
</dbReference>
<dbReference type="Gene3D" id="3.40.50.300">
    <property type="entry name" value="P-loop containing nucleotide triphosphate hydrolases"/>
    <property type="match status" value="1"/>
</dbReference>
<evidence type="ECO:0000256" key="1">
    <source>
        <dbReference type="ARBA" id="ARBA00022448"/>
    </source>
</evidence>
<comment type="caution">
    <text evidence="5">The sequence shown here is derived from an EMBL/GenBank/DDBJ whole genome shotgun (WGS) entry which is preliminary data.</text>
</comment>
<dbReference type="PROSITE" id="PS00211">
    <property type="entry name" value="ABC_TRANSPORTER_1"/>
    <property type="match status" value="1"/>
</dbReference>
<keyword evidence="1" id="KW-0813">Transport</keyword>
<dbReference type="PROSITE" id="PS50893">
    <property type="entry name" value="ABC_TRANSPORTER_2"/>
    <property type="match status" value="1"/>
</dbReference>
<dbReference type="NCBIfam" id="TIGR03608">
    <property type="entry name" value="L_ocin_972_ABC"/>
    <property type="match status" value="1"/>
</dbReference>
<dbReference type="RefSeq" id="WP_036105691.1">
    <property type="nucleotide sequence ID" value="NZ_AODG01000008.1"/>
</dbReference>
<protein>
    <submittedName>
        <fullName evidence="5">Macrolide export ATP-binding protein/permease MacB</fullName>
    </submittedName>
</protein>
<evidence type="ECO:0000256" key="2">
    <source>
        <dbReference type="ARBA" id="ARBA00022741"/>
    </source>
</evidence>
<accession>A0A829R6L1</accession>
<dbReference type="InterPro" id="IPR017871">
    <property type="entry name" value="ABC_transporter-like_CS"/>
</dbReference>
<dbReference type="Pfam" id="PF00005">
    <property type="entry name" value="ABC_tran"/>
    <property type="match status" value="1"/>
</dbReference>
<reference evidence="5 6" key="1">
    <citation type="submission" date="2012-12" db="EMBL/GenBank/DDBJ databases">
        <title>Novel taxa of Listeriaceae from agricultural environments in the United States.</title>
        <authorList>
            <person name="den Bakker H.C."/>
            <person name="Allred A."/>
            <person name="Warchocki S."/>
            <person name="Wright E.M."/>
            <person name="Burrell A."/>
            <person name="Nightingale K.K."/>
            <person name="Kephart D."/>
            <person name="Wiedmann M."/>
        </authorList>
    </citation>
    <scope>NUCLEOTIDE SEQUENCE [LARGE SCALE GENOMIC DNA]</scope>
    <source>
        <strain evidence="5 6">FSL F6-1183</strain>
    </source>
</reference>
<dbReference type="InterPro" id="IPR027417">
    <property type="entry name" value="P-loop_NTPase"/>
</dbReference>
<dbReference type="InterPro" id="IPR019895">
    <property type="entry name" value="L_ocin_972_ABC"/>
</dbReference>
<dbReference type="SMART" id="SM00382">
    <property type="entry name" value="AAA"/>
    <property type="match status" value="1"/>
</dbReference>
<sequence>MIILQNIQKNFGNKQLFRDFSLHIKPGEFVGIMGKSGQGKTTLLNMIGTLESADAGIVKINGRQAKGSHAKRLLLRENLGFIFQNYALIDNATVKENLEIALTYKKGAKKKKADLLAKALQKVGLTGYEAKKICTLSGGEQQRISIARLLLKDPPIILADEPTGSLDPVNRDHIIALFQELHRTGKTIVMVTHDKELRTIFSRIVDLGRMEQ</sequence>
<evidence type="ECO:0000313" key="6">
    <source>
        <dbReference type="Proteomes" id="UP000019251"/>
    </source>
</evidence>
<evidence type="ECO:0000313" key="5">
    <source>
        <dbReference type="EMBL" id="EUJ28338.1"/>
    </source>
</evidence>
<dbReference type="InterPro" id="IPR003439">
    <property type="entry name" value="ABC_transporter-like_ATP-bd"/>
</dbReference>